<gene>
    <name evidence="4" type="ORF">MSAN_00543700</name>
</gene>
<evidence type="ECO:0000259" key="2">
    <source>
        <dbReference type="PROSITE" id="PS50234"/>
    </source>
</evidence>
<keyword evidence="5" id="KW-1185">Reference proteome</keyword>
<proteinExistence type="predicted"/>
<dbReference type="Proteomes" id="UP000623467">
    <property type="component" value="Unassembled WGS sequence"/>
</dbReference>
<organism evidence="4 5">
    <name type="scientific">Mycena sanguinolenta</name>
    <dbReference type="NCBI Taxonomy" id="230812"/>
    <lineage>
        <taxon>Eukaryota</taxon>
        <taxon>Fungi</taxon>
        <taxon>Dikarya</taxon>
        <taxon>Basidiomycota</taxon>
        <taxon>Agaricomycotina</taxon>
        <taxon>Agaricomycetes</taxon>
        <taxon>Agaricomycetidae</taxon>
        <taxon>Agaricales</taxon>
        <taxon>Marasmiineae</taxon>
        <taxon>Mycenaceae</taxon>
        <taxon>Mycena</taxon>
    </lineage>
</organism>
<dbReference type="PROSITE" id="PS51468">
    <property type="entry name" value="VIT"/>
    <property type="match status" value="1"/>
</dbReference>
<dbReference type="OrthoDB" id="1729737at2759"/>
<dbReference type="InterPro" id="IPR036465">
    <property type="entry name" value="vWFA_dom_sf"/>
</dbReference>
<dbReference type="Gene3D" id="3.40.50.410">
    <property type="entry name" value="von Willebrand factor, type A domain"/>
    <property type="match status" value="1"/>
</dbReference>
<evidence type="ECO:0000313" key="5">
    <source>
        <dbReference type="Proteomes" id="UP000623467"/>
    </source>
</evidence>
<dbReference type="Pfam" id="PF13768">
    <property type="entry name" value="VWA_3"/>
    <property type="match status" value="1"/>
</dbReference>
<feature type="compositionally biased region" description="Pro residues" evidence="1">
    <location>
        <begin position="519"/>
        <end position="533"/>
    </location>
</feature>
<dbReference type="PROSITE" id="PS50234">
    <property type="entry name" value="VWFA"/>
    <property type="match status" value="1"/>
</dbReference>
<dbReference type="AlphaFoldDB" id="A0A8H6ZBN9"/>
<feature type="region of interest" description="Disordered" evidence="1">
    <location>
        <begin position="508"/>
        <end position="533"/>
    </location>
</feature>
<feature type="region of interest" description="Disordered" evidence="1">
    <location>
        <begin position="655"/>
        <end position="678"/>
    </location>
</feature>
<comment type="caution">
    <text evidence="4">The sequence shown here is derived from an EMBL/GenBank/DDBJ whole genome shotgun (WGS) entry which is preliminary data.</text>
</comment>
<feature type="compositionally biased region" description="Basic and acidic residues" evidence="1">
    <location>
        <begin position="491"/>
        <end position="503"/>
    </location>
</feature>
<dbReference type="Pfam" id="PF08487">
    <property type="entry name" value="VIT"/>
    <property type="match status" value="1"/>
</dbReference>
<dbReference type="SMART" id="SM00609">
    <property type="entry name" value="VIT"/>
    <property type="match status" value="1"/>
</dbReference>
<dbReference type="PANTHER" id="PTHR45737:SF6">
    <property type="entry name" value="VON WILLEBRAND FACTOR A DOMAIN-CONTAINING PROTEIN 5A"/>
    <property type="match status" value="1"/>
</dbReference>
<evidence type="ECO:0000259" key="3">
    <source>
        <dbReference type="PROSITE" id="PS51468"/>
    </source>
</evidence>
<feature type="domain" description="VWFA" evidence="2">
    <location>
        <begin position="277"/>
        <end position="463"/>
    </location>
</feature>
<dbReference type="InterPro" id="IPR013694">
    <property type="entry name" value="VIT"/>
</dbReference>
<evidence type="ECO:0000256" key="1">
    <source>
        <dbReference type="SAM" id="MobiDB-lite"/>
    </source>
</evidence>
<feature type="domain" description="VIT" evidence="3">
    <location>
        <begin position="4"/>
        <end position="133"/>
    </location>
</feature>
<reference evidence="4" key="1">
    <citation type="submission" date="2020-05" db="EMBL/GenBank/DDBJ databases">
        <title>Mycena genomes resolve the evolution of fungal bioluminescence.</title>
        <authorList>
            <person name="Tsai I.J."/>
        </authorList>
    </citation>
    <scope>NUCLEOTIDE SEQUENCE</scope>
    <source>
        <strain evidence="4">160909Yilan</strain>
    </source>
</reference>
<dbReference type="EMBL" id="JACAZH010000003">
    <property type="protein sequence ID" value="KAF7373341.1"/>
    <property type="molecule type" value="Genomic_DNA"/>
</dbReference>
<feature type="region of interest" description="Disordered" evidence="1">
    <location>
        <begin position="484"/>
        <end position="503"/>
    </location>
</feature>
<evidence type="ECO:0000313" key="4">
    <source>
        <dbReference type="EMBL" id="KAF7373341.1"/>
    </source>
</evidence>
<dbReference type="InterPro" id="IPR002035">
    <property type="entry name" value="VWF_A"/>
</dbReference>
<accession>A0A8H6ZBN9</accession>
<name>A0A8H6ZBN9_9AGAR</name>
<dbReference type="PANTHER" id="PTHR45737">
    <property type="entry name" value="VON WILLEBRAND FACTOR A DOMAIN-CONTAINING PROTEIN 5A"/>
    <property type="match status" value="1"/>
</dbReference>
<sequence>MTQPWGLCYSFENRTVTLPLLQVKAVTRLKELAAQVKIIQTYFNDTNEALEAVYSFPIPARAAVCSFVMIKQDKTRIVGRVEEKGEAKVIYESAVAQGKQAALMQQQTSDVFKLAVGNIQPQEQVQIELTYATELTEDEENDSVRFHLPVHIGARYGQGPDAQIAGGQQTSHAFLEISVDVEAAAPIAKITCPSHTVLTEVGPDPALPNAQELPFSNYARISLTSEVPLDKDFVLAVKSAGLDAPRCVAELHPIHPTTAVALTVVPRFKLPDVSRQEFVFLVDRSGSMNGARIAAAKKALIVMLRSLPAKDSLFQIASFGNACTSFWEEGSRPYNQATLDDATQHVDTMDANYGGTEISKALQKCFEARKTDRPTSLFLLTDGQAWDLNGVFKEVKDAVAKAPAHAYLRVFVLGIGNSASTAMCEGIARLGNGTCMMVGEQESFTGKIARMLKAARTPLVTDIAVDWGVPSAEVVATDEDDGFVMVSPEETGDKGKGKGKELSLFDETSDPLETDNQSAPPPPKVVLSPPPPVQQSPFKIRTLNPGNRVHTYAILQGKTVPKAVTLSGFTEDGSEIKLSVPVTLSILPNAPDSPPAIHALAARKIIQDIEDGQHAIRTSVPDDADLLARTVKASIVRLAKTYSISSSQTSFVAVDESGSRHDPHPISGLPGSETAERRRHQIEHKKAKLHELRAARVTRSANQDATARSGGDLPLPFLSRISDTEPKADGESLQLFFSSLLSGRPIQNPQQNAVDPPEMDPLEKLARLQSFDGCFAAGVLSTIQLTVPAEEVRAALGVSEDVFATLVAMAFLCTKLGSDVERESWEAMYEKARAYVEDALQGGVGVDELQARAVTYLA</sequence>
<dbReference type="SMART" id="SM00327">
    <property type="entry name" value="VWA"/>
    <property type="match status" value="1"/>
</dbReference>
<protein>
    <submittedName>
        <fullName evidence="4">Uncharacterized protein</fullName>
    </submittedName>
</protein>
<dbReference type="SUPFAM" id="SSF53300">
    <property type="entry name" value="vWA-like"/>
    <property type="match status" value="1"/>
</dbReference>